<protein>
    <submittedName>
        <fullName evidence="1">Uncharacterized protein</fullName>
    </submittedName>
</protein>
<dbReference type="AlphaFoldDB" id="A0A166GNH8"/>
<sequence length="165" mass="17843">MKIDGIKVLESATAVPGPLEWKEQIQIQFAPASKIEIAIHRNSHNSELRKPAPAAEYSGQGMDVLDTGAEQELVAKSGPSRLVVKFNLVAESHANFMKGVDEKMSQLAKVKRADGAQTANTVGANIRTVLDAIIPVLDTFSSVGPCTLDVKCNINGRVCNRRTQY</sequence>
<evidence type="ECO:0000313" key="1">
    <source>
        <dbReference type="EMBL" id="KZP18014.1"/>
    </source>
</evidence>
<gene>
    <name evidence="1" type="ORF">FIBSPDRAFT_893745</name>
</gene>
<name>A0A166GNH8_9AGAM</name>
<accession>A0A166GNH8</accession>
<proteinExistence type="predicted"/>
<keyword evidence="2" id="KW-1185">Reference proteome</keyword>
<dbReference type="OrthoDB" id="163438at2759"/>
<dbReference type="Proteomes" id="UP000076532">
    <property type="component" value="Unassembled WGS sequence"/>
</dbReference>
<reference evidence="1 2" key="1">
    <citation type="journal article" date="2016" name="Mol. Biol. Evol.">
        <title>Comparative Genomics of Early-Diverging Mushroom-Forming Fungi Provides Insights into the Origins of Lignocellulose Decay Capabilities.</title>
        <authorList>
            <person name="Nagy L.G."/>
            <person name="Riley R."/>
            <person name="Tritt A."/>
            <person name="Adam C."/>
            <person name="Daum C."/>
            <person name="Floudas D."/>
            <person name="Sun H."/>
            <person name="Yadav J.S."/>
            <person name="Pangilinan J."/>
            <person name="Larsson K.H."/>
            <person name="Matsuura K."/>
            <person name="Barry K."/>
            <person name="Labutti K."/>
            <person name="Kuo R."/>
            <person name="Ohm R.A."/>
            <person name="Bhattacharya S.S."/>
            <person name="Shirouzu T."/>
            <person name="Yoshinaga Y."/>
            <person name="Martin F.M."/>
            <person name="Grigoriev I.V."/>
            <person name="Hibbett D.S."/>
        </authorList>
    </citation>
    <scope>NUCLEOTIDE SEQUENCE [LARGE SCALE GENOMIC DNA]</scope>
    <source>
        <strain evidence="1 2">CBS 109695</strain>
    </source>
</reference>
<evidence type="ECO:0000313" key="2">
    <source>
        <dbReference type="Proteomes" id="UP000076532"/>
    </source>
</evidence>
<dbReference type="EMBL" id="KV417576">
    <property type="protein sequence ID" value="KZP18014.1"/>
    <property type="molecule type" value="Genomic_DNA"/>
</dbReference>
<organism evidence="1 2">
    <name type="scientific">Athelia psychrophila</name>
    <dbReference type="NCBI Taxonomy" id="1759441"/>
    <lineage>
        <taxon>Eukaryota</taxon>
        <taxon>Fungi</taxon>
        <taxon>Dikarya</taxon>
        <taxon>Basidiomycota</taxon>
        <taxon>Agaricomycotina</taxon>
        <taxon>Agaricomycetes</taxon>
        <taxon>Agaricomycetidae</taxon>
        <taxon>Atheliales</taxon>
        <taxon>Atheliaceae</taxon>
        <taxon>Athelia</taxon>
    </lineage>
</organism>